<proteinExistence type="predicted"/>
<organism evidence="2">
    <name type="scientific">hydrothermal vent metagenome</name>
    <dbReference type="NCBI Taxonomy" id="652676"/>
    <lineage>
        <taxon>unclassified sequences</taxon>
        <taxon>metagenomes</taxon>
        <taxon>ecological metagenomes</taxon>
    </lineage>
</organism>
<keyword evidence="1" id="KW-1133">Transmembrane helix</keyword>
<gene>
    <name evidence="2" type="ORF">MNBD_ALPHA11-1098</name>
</gene>
<feature type="transmembrane region" description="Helical" evidence="1">
    <location>
        <begin position="37"/>
        <end position="64"/>
    </location>
</feature>
<keyword evidence="1" id="KW-0472">Membrane</keyword>
<feature type="transmembrane region" description="Helical" evidence="1">
    <location>
        <begin position="84"/>
        <end position="108"/>
    </location>
</feature>
<protein>
    <recommendedName>
        <fullName evidence="3">DNA methyltransferase</fullName>
    </recommendedName>
</protein>
<evidence type="ECO:0000313" key="2">
    <source>
        <dbReference type="EMBL" id="VAW22751.1"/>
    </source>
</evidence>
<keyword evidence="1" id="KW-0812">Transmembrane</keyword>
<name>A0A3B0TVP6_9ZZZZ</name>
<evidence type="ECO:0000256" key="1">
    <source>
        <dbReference type="SAM" id="Phobius"/>
    </source>
</evidence>
<reference evidence="2" key="1">
    <citation type="submission" date="2018-06" db="EMBL/GenBank/DDBJ databases">
        <authorList>
            <person name="Zhirakovskaya E."/>
        </authorList>
    </citation>
    <scope>NUCLEOTIDE SEQUENCE</scope>
</reference>
<sequence length="115" mass="10515">MEALLPIIMQLVAGGAGGGGIGKLLKSADLGMIGNIITGAVGGVGGTFIAGLIPGLSGLLGSAADMAGSVSEVAGATDVGGLDIGALAGQGATGLVGGGILTAVVGLVKNSMSAK</sequence>
<dbReference type="AlphaFoldDB" id="A0A3B0TVP6"/>
<evidence type="ECO:0008006" key="3">
    <source>
        <dbReference type="Google" id="ProtNLM"/>
    </source>
</evidence>
<accession>A0A3B0TVP6</accession>
<dbReference type="EMBL" id="UOEQ01000429">
    <property type="protein sequence ID" value="VAW22751.1"/>
    <property type="molecule type" value="Genomic_DNA"/>
</dbReference>